<feature type="compositionally biased region" description="Polar residues" evidence="1">
    <location>
        <begin position="129"/>
        <end position="143"/>
    </location>
</feature>
<proteinExistence type="predicted"/>
<feature type="domain" description="DUF4604" evidence="2">
    <location>
        <begin position="6"/>
        <end position="162"/>
    </location>
</feature>
<organism evidence="3 4">
    <name type="scientific">Sporormia fimetaria CBS 119925</name>
    <dbReference type="NCBI Taxonomy" id="1340428"/>
    <lineage>
        <taxon>Eukaryota</taxon>
        <taxon>Fungi</taxon>
        <taxon>Dikarya</taxon>
        <taxon>Ascomycota</taxon>
        <taxon>Pezizomycotina</taxon>
        <taxon>Dothideomycetes</taxon>
        <taxon>Pleosporomycetidae</taxon>
        <taxon>Pleosporales</taxon>
        <taxon>Sporormiaceae</taxon>
        <taxon>Sporormia</taxon>
    </lineage>
</organism>
<name>A0A6A6VI54_9PLEO</name>
<feature type="region of interest" description="Disordered" evidence="1">
    <location>
        <begin position="26"/>
        <end position="151"/>
    </location>
</feature>
<evidence type="ECO:0000259" key="2">
    <source>
        <dbReference type="Pfam" id="PF15377"/>
    </source>
</evidence>
<dbReference type="InterPro" id="IPR027911">
    <property type="entry name" value="DUF4604"/>
</dbReference>
<sequence length="164" mass="17749">MSLKARNLTYDADAAQPAFLRRLRGEIAGDDSSRREPAVPRNKKLVRDEEEDGPTYVMEGTNESLTKAEYEALAAGKETTAGSESGPMADKADAKDTSLETKESAPTKTTASKKRKAVKIVGNDEDAGSNAQDFVTKKPSNQGVKKPKKKAKIIKLSFGDQEDD</sequence>
<dbReference type="AlphaFoldDB" id="A0A6A6VI54"/>
<gene>
    <name evidence="3" type="ORF">M011DRAFT_476258</name>
</gene>
<dbReference type="Proteomes" id="UP000799440">
    <property type="component" value="Unassembled WGS sequence"/>
</dbReference>
<evidence type="ECO:0000256" key="1">
    <source>
        <dbReference type="SAM" id="MobiDB-lite"/>
    </source>
</evidence>
<evidence type="ECO:0000313" key="3">
    <source>
        <dbReference type="EMBL" id="KAF2748891.1"/>
    </source>
</evidence>
<dbReference type="OrthoDB" id="5388322at2759"/>
<reference evidence="3" key="1">
    <citation type="journal article" date="2020" name="Stud. Mycol.">
        <title>101 Dothideomycetes genomes: a test case for predicting lifestyles and emergence of pathogens.</title>
        <authorList>
            <person name="Haridas S."/>
            <person name="Albert R."/>
            <person name="Binder M."/>
            <person name="Bloem J."/>
            <person name="Labutti K."/>
            <person name="Salamov A."/>
            <person name="Andreopoulos B."/>
            <person name="Baker S."/>
            <person name="Barry K."/>
            <person name="Bills G."/>
            <person name="Bluhm B."/>
            <person name="Cannon C."/>
            <person name="Castanera R."/>
            <person name="Culley D."/>
            <person name="Daum C."/>
            <person name="Ezra D."/>
            <person name="Gonzalez J."/>
            <person name="Henrissat B."/>
            <person name="Kuo A."/>
            <person name="Liang C."/>
            <person name="Lipzen A."/>
            <person name="Lutzoni F."/>
            <person name="Magnuson J."/>
            <person name="Mondo S."/>
            <person name="Nolan M."/>
            <person name="Ohm R."/>
            <person name="Pangilinan J."/>
            <person name="Park H.-J."/>
            <person name="Ramirez L."/>
            <person name="Alfaro M."/>
            <person name="Sun H."/>
            <person name="Tritt A."/>
            <person name="Yoshinaga Y."/>
            <person name="Zwiers L.-H."/>
            <person name="Turgeon B."/>
            <person name="Goodwin S."/>
            <person name="Spatafora J."/>
            <person name="Crous P."/>
            <person name="Grigoriev I."/>
        </authorList>
    </citation>
    <scope>NUCLEOTIDE SEQUENCE</scope>
    <source>
        <strain evidence="3">CBS 119925</strain>
    </source>
</reference>
<protein>
    <recommendedName>
        <fullName evidence="2">DUF4604 domain-containing protein</fullName>
    </recommendedName>
</protein>
<evidence type="ECO:0000313" key="4">
    <source>
        <dbReference type="Proteomes" id="UP000799440"/>
    </source>
</evidence>
<accession>A0A6A6VI54</accession>
<keyword evidence="4" id="KW-1185">Reference proteome</keyword>
<feature type="compositionally biased region" description="Basic and acidic residues" evidence="1">
    <location>
        <begin position="90"/>
        <end position="105"/>
    </location>
</feature>
<dbReference type="Pfam" id="PF15377">
    <property type="entry name" value="DUF4604"/>
    <property type="match status" value="1"/>
</dbReference>
<dbReference type="EMBL" id="MU006568">
    <property type="protein sequence ID" value="KAF2748891.1"/>
    <property type="molecule type" value="Genomic_DNA"/>
</dbReference>
<feature type="compositionally biased region" description="Basic and acidic residues" evidence="1">
    <location>
        <begin position="26"/>
        <end position="38"/>
    </location>
</feature>